<evidence type="ECO:0000256" key="2">
    <source>
        <dbReference type="ARBA" id="ARBA00023125"/>
    </source>
</evidence>
<gene>
    <name evidence="6" type="ORF">MU846_09670</name>
</gene>
<dbReference type="Proteomes" id="UP001165524">
    <property type="component" value="Unassembled WGS sequence"/>
</dbReference>
<dbReference type="Gene3D" id="1.10.10.10">
    <property type="entry name" value="Winged helix-like DNA-binding domain superfamily/Winged helix DNA-binding domain"/>
    <property type="match status" value="1"/>
</dbReference>
<evidence type="ECO:0000313" key="6">
    <source>
        <dbReference type="EMBL" id="MCK0537977.1"/>
    </source>
</evidence>
<dbReference type="RefSeq" id="WP_246952136.1">
    <property type="nucleotide sequence ID" value="NZ_JALKII010000006.1"/>
</dbReference>
<dbReference type="InterPro" id="IPR036388">
    <property type="entry name" value="WH-like_DNA-bd_sf"/>
</dbReference>
<dbReference type="PANTHER" id="PTHR44688">
    <property type="entry name" value="DNA-BINDING TRANSCRIPTIONAL ACTIVATOR DEVR_DOSR"/>
    <property type="match status" value="1"/>
</dbReference>
<comment type="caution">
    <text evidence="6">The sequence shown here is derived from an EMBL/GenBank/DDBJ whole genome shotgun (WGS) entry which is preliminary data.</text>
</comment>
<dbReference type="PRINTS" id="PR00038">
    <property type="entry name" value="HTHLUXR"/>
</dbReference>
<dbReference type="SUPFAM" id="SSF75516">
    <property type="entry name" value="Pheromone-binding domain of LuxR-like quorum-sensing transcription factors"/>
    <property type="match status" value="1"/>
</dbReference>
<name>A0ABT0E892_9GAMM</name>
<dbReference type="Pfam" id="PF03472">
    <property type="entry name" value="Autoind_bind"/>
    <property type="match status" value="1"/>
</dbReference>
<reference evidence="6" key="1">
    <citation type="submission" date="2022-04" db="EMBL/GenBank/DDBJ databases">
        <title>Alcanivorax sp. CY1518 draft genome sequence.</title>
        <authorList>
            <person name="Zhao G."/>
            <person name="An M."/>
        </authorList>
    </citation>
    <scope>NUCLEOTIDE SEQUENCE</scope>
    <source>
        <strain evidence="6">CY1518</strain>
    </source>
</reference>
<dbReference type="CDD" id="cd06170">
    <property type="entry name" value="LuxR_C_like"/>
    <property type="match status" value="1"/>
</dbReference>
<dbReference type="Gene3D" id="3.30.450.80">
    <property type="entry name" value="Transcription factor LuxR-like, autoinducer-binding domain"/>
    <property type="match status" value="1"/>
</dbReference>
<dbReference type="SMART" id="SM00421">
    <property type="entry name" value="HTH_LUXR"/>
    <property type="match status" value="1"/>
</dbReference>
<dbReference type="PROSITE" id="PS50043">
    <property type="entry name" value="HTH_LUXR_2"/>
    <property type="match status" value="1"/>
</dbReference>
<organism evidence="6 7">
    <name type="scientific">Alcanivorax quisquiliarum</name>
    <dbReference type="NCBI Taxonomy" id="2933565"/>
    <lineage>
        <taxon>Bacteria</taxon>
        <taxon>Pseudomonadati</taxon>
        <taxon>Pseudomonadota</taxon>
        <taxon>Gammaproteobacteria</taxon>
        <taxon>Oceanospirillales</taxon>
        <taxon>Alcanivoracaceae</taxon>
        <taxon>Alcanivorax</taxon>
    </lineage>
</organism>
<accession>A0ABT0E892</accession>
<dbReference type="SUPFAM" id="SSF46894">
    <property type="entry name" value="C-terminal effector domain of the bipartite response regulators"/>
    <property type="match status" value="1"/>
</dbReference>
<keyword evidence="2" id="KW-0238">DNA-binding</keyword>
<dbReference type="InterPro" id="IPR000792">
    <property type="entry name" value="Tscrpt_reg_LuxR_C"/>
</dbReference>
<dbReference type="InterPro" id="IPR016032">
    <property type="entry name" value="Sig_transdc_resp-reg_C-effctor"/>
</dbReference>
<dbReference type="Pfam" id="PF00196">
    <property type="entry name" value="GerE"/>
    <property type="match status" value="1"/>
</dbReference>
<protein>
    <submittedName>
        <fullName evidence="6">LuxR family transcriptional regulator</fullName>
    </submittedName>
</protein>
<keyword evidence="1" id="KW-0805">Transcription regulation</keyword>
<evidence type="ECO:0000256" key="3">
    <source>
        <dbReference type="ARBA" id="ARBA00023163"/>
    </source>
</evidence>
<keyword evidence="7" id="KW-1185">Reference proteome</keyword>
<feature type="domain" description="HTH luxR-type" evidence="5">
    <location>
        <begin position="164"/>
        <end position="229"/>
    </location>
</feature>
<evidence type="ECO:0000256" key="1">
    <source>
        <dbReference type="ARBA" id="ARBA00023015"/>
    </source>
</evidence>
<sequence length="248" mass="27499">MLKRLTTLERLSLGVGNLLHDYQIRYFFFGLDRSLSLVRMQLLALHNLPLPWAQQYFSDELFKLDPTVRYAHAHHQPIAWQQLQEMSCCAGPDTLPVLRQHQQHGLRSGYTLPLRSHGGATAWLTLACSEQNEASQALLHAFLPKAVLLAFTLQDCALRLAPLLPAGQPLLSDRERACLALASDGLTNAEIGTTLGVSDRTAIYHITNACRKMGARNRQQAITRALLTGQLGGPSPLAPQMEPRRTPP</sequence>
<evidence type="ECO:0000256" key="4">
    <source>
        <dbReference type="SAM" id="MobiDB-lite"/>
    </source>
</evidence>
<evidence type="ECO:0000313" key="7">
    <source>
        <dbReference type="Proteomes" id="UP001165524"/>
    </source>
</evidence>
<evidence type="ECO:0000259" key="5">
    <source>
        <dbReference type="PROSITE" id="PS50043"/>
    </source>
</evidence>
<keyword evidence="3" id="KW-0804">Transcription</keyword>
<dbReference type="PANTHER" id="PTHR44688:SF16">
    <property type="entry name" value="DNA-BINDING TRANSCRIPTIONAL ACTIVATOR DEVR_DOSR"/>
    <property type="match status" value="1"/>
</dbReference>
<dbReference type="EMBL" id="JALKII010000006">
    <property type="protein sequence ID" value="MCK0537977.1"/>
    <property type="molecule type" value="Genomic_DNA"/>
</dbReference>
<dbReference type="InterPro" id="IPR005143">
    <property type="entry name" value="TF_LuxR_autoind-bd_dom"/>
</dbReference>
<dbReference type="InterPro" id="IPR036693">
    <property type="entry name" value="TF_LuxR_autoind-bd_dom_sf"/>
</dbReference>
<proteinExistence type="predicted"/>
<feature type="region of interest" description="Disordered" evidence="4">
    <location>
        <begin position="229"/>
        <end position="248"/>
    </location>
</feature>